<keyword evidence="6" id="KW-0808">Transferase</keyword>
<name>A0A8C6XRC2_NAJNA</name>
<organism evidence="9 10">
    <name type="scientific">Naja naja</name>
    <name type="common">Indian cobra</name>
    <dbReference type="NCBI Taxonomy" id="35670"/>
    <lineage>
        <taxon>Eukaryota</taxon>
        <taxon>Metazoa</taxon>
        <taxon>Chordata</taxon>
        <taxon>Craniata</taxon>
        <taxon>Vertebrata</taxon>
        <taxon>Euteleostomi</taxon>
        <taxon>Lepidosauria</taxon>
        <taxon>Squamata</taxon>
        <taxon>Bifurcata</taxon>
        <taxon>Unidentata</taxon>
        <taxon>Episquamata</taxon>
        <taxon>Toxicofera</taxon>
        <taxon>Serpentes</taxon>
        <taxon>Colubroidea</taxon>
        <taxon>Elapidae</taxon>
        <taxon>Elapinae</taxon>
        <taxon>Naja</taxon>
    </lineage>
</organism>
<dbReference type="Gene3D" id="3.40.50.2000">
    <property type="entry name" value="Glycogen Phosphorylase B"/>
    <property type="match status" value="1"/>
</dbReference>
<dbReference type="GO" id="GO:0004577">
    <property type="term" value="F:N-acetylglucosaminyldiphosphodolichol N-acetylglucosaminyltransferase activity"/>
    <property type="evidence" value="ECO:0007669"/>
    <property type="project" value="UniProtKB-EC"/>
</dbReference>
<dbReference type="Ensembl" id="ENSNNAT00000019455.1">
    <property type="protein sequence ID" value="ENSNNAP00000018527.1"/>
    <property type="gene ID" value="ENSNNAG00000012419.1"/>
</dbReference>
<reference evidence="9" key="2">
    <citation type="submission" date="2025-09" db="UniProtKB">
        <authorList>
            <consortium name="Ensembl"/>
        </authorList>
    </citation>
    <scope>IDENTIFICATION</scope>
</reference>
<keyword evidence="10" id="KW-1185">Reference proteome</keyword>
<feature type="domain" description="Glycosyl transferase family 28 C-terminal" evidence="8">
    <location>
        <begin position="60"/>
        <end position="197"/>
    </location>
</feature>
<evidence type="ECO:0000256" key="7">
    <source>
        <dbReference type="ARBA" id="ARBA00022824"/>
    </source>
</evidence>
<dbReference type="GeneTree" id="ENSGT00510000047493"/>
<proteinExistence type="inferred from homology"/>
<accession>A0A8C6XRC2</accession>
<reference evidence="9" key="1">
    <citation type="submission" date="2025-08" db="UniProtKB">
        <authorList>
            <consortium name="Ensembl"/>
        </authorList>
    </citation>
    <scope>IDENTIFICATION</scope>
</reference>
<dbReference type="GO" id="GO:0006488">
    <property type="term" value="P:dolichol-linked oligosaccharide biosynthetic process"/>
    <property type="evidence" value="ECO:0007669"/>
    <property type="project" value="InterPro"/>
</dbReference>
<evidence type="ECO:0000256" key="5">
    <source>
        <dbReference type="ARBA" id="ARBA00022676"/>
    </source>
</evidence>
<dbReference type="PANTHER" id="PTHR12867:SF6">
    <property type="entry name" value="N-ACETYLGLUCOSAMINYLDIPHOSPHODOLICHOL N-ACETYLGLUCOSAMINYLTRANSFERASE"/>
    <property type="match status" value="1"/>
</dbReference>
<evidence type="ECO:0000256" key="6">
    <source>
        <dbReference type="ARBA" id="ARBA00022679"/>
    </source>
</evidence>
<dbReference type="InterPro" id="IPR039042">
    <property type="entry name" value="Alg13-like"/>
</dbReference>
<evidence type="ECO:0000259" key="8">
    <source>
        <dbReference type="Pfam" id="PF04101"/>
    </source>
</evidence>
<dbReference type="AlphaFoldDB" id="A0A8C6XRC2"/>
<dbReference type="Pfam" id="PF04101">
    <property type="entry name" value="Glyco_tran_28_C"/>
    <property type="match status" value="1"/>
</dbReference>
<evidence type="ECO:0000313" key="10">
    <source>
        <dbReference type="Proteomes" id="UP000694559"/>
    </source>
</evidence>
<evidence type="ECO:0000256" key="3">
    <source>
        <dbReference type="ARBA" id="ARBA00012614"/>
    </source>
</evidence>
<comment type="similarity">
    <text evidence="2">Belongs to the glycosyltransferase 28 family.</text>
</comment>
<sequence>MVICISLFSYLYNITSPGISGLKATPFGDLSSGKCGSSRGRSSRHPLYHRSASSSAMNSVFATVGTTSFDDLIAAVTTPEATQALQDLGCRKLVLQVGRGKECPDSFSTATFTQEVFRFKSSLSEDVKKADLVISHAGAGSCLEVLEAGKPLLVVINDKLMDNHQLELARQLHKDGHLFYCTSRTLVEMLKSMDVSTLKPFLPGQPEKFAAFLDSVIGS</sequence>
<evidence type="ECO:0000256" key="2">
    <source>
        <dbReference type="ARBA" id="ARBA00006962"/>
    </source>
</evidence>
<evidence type="ECO:0000313" key="9">
    <source>
        <dbReference type="Ensembl" id="ENSNNAP00000018527.1"/>
    </source>
</evidence>
<dbReference type="PANTHER" id="PTHR12867">
    <property type="entry name" value="GLYCOSYL TRANSFERASE-RELATED"/>
    <property type="match status" value="1"/>
</dbReference>
<evidence type="ECO:0000256" key="4">
    <source>
        <dbReference type="ARBA" id="ARBA00017468"/>
    </source>
</evidence>
<keyword evidence="7" id="KW-0256">Endoplasmic reticulum</keyword>
<keyword evidence="5" id="KW-0328">Glycosyltransferase</keyword>
<evidence type="ECO:0000256" key="1">
    <source>
        <dbReference type="ARBA" id="ARBA00004240"/>
    </source>
</evidence>
<dbReference type="SUPFAM" id="SSF53756">
    <property type="entry name" value="UDP-Glycosyltransferase/glycogen phosphorylase"/>
    <property type="match status" value="1"/>
</dbReference>
<dbReference type="EC" id="2.4.1.141" evidence="3"/>
<dbReference type="Proteomes" id="UP000694559">
    <property type="component" value="Unplaced"/>
</dbReference>
<dbReference type="InterPro" id="IPR007235">
    <property type="entry name" value="Glyco_trans_28_C"/>
</dbReference>
<dbReference type="GO" id="GO:0005783">
    <property type="term" value="C:endoplasmic reticulum"/>
    <property type="evidence" value="ECO:0007669"/>
    <property type="project" value="UniProtKB-SubCell"/>
</dbReference>
<comment type="subcellular location">
    <subcellularLocation>
        <location evidence="1">Endoplasmic reticulum</location>
    </subcellularLocation>
</comment>
<dbReference type="OrthoDB" id="20273at2759"/>
<protein>
    <recommendedName>
        <fullName evidence="4">UDP-N-acetylglucosamine transferase subunit ALG13</fullName>
        <ecNumber evidence="3">2.4.1.141</ecNumber>
    </recommendedName>
</protein>
<dbReference type="OMA" id="QYKFRPN"/>